<evidence type="ECO:0000313" key="3">
    <source>
        <dbReference type="Proteomes" id="UP001501844"/>
    </source>
</evidence>
<proteinExistence type="predicted"/>
<protein>
    <recommendedName>
        <fullName evidence="4">ABC-2 family transporter protein</fullName>
    </recommendedName>
</protein>
<feature type="transmembrane region" description="Helical" evidence="1">
    <location>
        <begin position="55"/>
        <end position="77"/>
    </location>
</feature>
<comment type="caution">
    <text evidence="2">The sequence shown here is derived from an EMBL/GenBank/DDBJ whole genome shotgun (WGS) entry which is preliminary data.</text>
</comment>
<feature type="transmembrane region" description="Helical" evidence="1">
    <location>
        <begin position="172"/>
        <end position="189"/>
    </location>
</feature>
<gene>
    <name evidence="2" type="ORF">GCM10023183_10520</name>
</gene>
<dbReference type="EMBL" id="BAABGX010000001">
    <property type="protein sequence ID" value="GAA4300359.1"/>
    <property type="molecule type" value="Genomic_DNA"/>
</dbReference>
<keyword evidence="1" id="KW-0812">Transmembrane</keyword>
<keyword evidence="1" id="KW-1133">Transmembrane helix</keyword>
<dbReference type="RefSeq" id="WP_345163160.1">
    <property type="nucleotide sequence ID" value="NZ_BAABGX010000001.1"/>
</dbReference>
<keyword evidence="3" id="KW-1185">Reference proteome</keyword>
<dbReference type="Proteomes" id="UP001501844">
    <property type="component" value="Unassembled WGS sequence"/>
</dbReference>
<accession>A0ABP8FCJ8</accession>
<feature type="transmembrane region" description="Helical" evidence="1">
    <location>
        <begin position="20"/>
        <end position="43"/>
    </location>
</feature>
<feature type="transmembrane region" description="Helical" evidence="1">
    <location>
        <begin position="98"/>
        <end position="120"/>
    </location>
</feature>
<evidence type="ECO:0000256" key="1">
    <source>
        <dbReference type="SAM" id="Phobius"/>
    </source>
</evidence>
<sequence>MQFNFSRFWRLFIKHTAEHYKFYLMATAVLAGIMALITTFVVTANPNPISLELQVILFAFILFASGSIFTSSIFSDLGDKKKAIATLSLPASHLEKYLVGWVYSTLIFFVVFLACFYAVFHLIVPMDNWMGQEPQILNVLSFDHDEQNILLVFLFLHAIAFWGSITFEKWHFIKTAFLFFVIMISLIFINENVMEGLIGREVENASPFSNVTFFNQLAQDRREYFKIELPEARKNLLAIVPVGMALLLWLTAFLKLKEKEV</sequence>
<organism evidence="2 3">
    <name type="scientific">Nibribacter koreensis</name>
    <dbReference type="NCBI Taxonomy" id="1084519"/>
    <lineage>
        <taxon>Bacteria</taxon>
        <taxon>Pseudomonadati</taxon>
        <taxon>Bacteroidota</taxon>
        <taxon>Cytophagia</taxon>
        <taxon>Cytophagales</taxon>
        <taxon>Hymenobacteraceae</taxon>
        <taxon>Nibribacter</taxon>
    </lineage>
</organism>
<keyword evidence="1" id="KW-0472">Membrane</keyword>
<evidence type="ECO:0000313" key="2">
    <source>
        <dbReference type="EMBL" id="GAA4300359.1"/>
    </source>
</evidence>
<feature type="transmembrane region" description="Helical" evidence="1">
    <location>
        <begin position="236"/>
        <end position="256"/>
    </location>
</feature>
<feature type="transmembrane region" description="Helical" evidence="1">
    <location>
        <begin position="148"/>
        <end position="165"/>
    </location>
</feature>
<reference evidence="3" key="1">
    <citation type="journal article" date="2019" name="Int. J. Syst. Evol. Microbiol.">
        <title>The Global Catalogue of Microorganisms (GCM) 10K type strain sequencing project: providing services to taxonomists for standard genome sequencing and annotation.</title>
        <authorList>
            <consortium name="The Broad Institute Genomics Platform"/>
            <consortium name="The Broad Institute Genome Sequencing Center for Infectious Disease"/>
            <person name="Wu L."/>
            <person name="Ma J."/>
        </authorList>
    </citation>
    <scope>NUCLEOTIDE SEQUENCE [LARGE SCALE GENOMIC DNA]</scope>
    <source>
        <strain evidence="3">JCM 17917</strain>
    </source>
</reference>
<name>A0ABP8FCJ8_9BACT</name>
<evidence type="ECO:0008006" key="4">
    <source>
        <dbReference type="Google" id="ProtNLM"/>
    </source>
</evidence>